<keyword evidence="3" id="KW-0158">Chromosome</keyword>
<evidence type="ECO:0000256" key="5">
    <source>
        <dbReference type="ARBA" id="ARBA00022829"/>
    </source>
</evidence>
<evidence type="ECO:0000256" key="7">
    <source>
        <dbReference type="ARBA" id="ARBA00023306"/>
    </source>
</evidence>
<organism evidence="13 14">
    <name type="scientific">Lachancea fermentati</name>
    <name type="common">Zygosaccharomyces fermentati</name>
    <dbReference type="NCBI Taxonomy" id="4955"/>
    <lineage>
        <taxon>Eukaryota</taxon>
        <taxon>Fungi</taxon>
        <taxon>Dikarya</taxon>
        <taxon>Ascomycota</taxon>
        <taxon>Saccharomycotina</taxon>
        <taxon>Saccharomycetes</taxon>
        <taxon>Saccharomycetales</taxon>
        <taxon>Saccharomycetaceae</taxon>
        <taxon>Lachancea</taxon>
    </lineage>
</organism>
<evidence type="ECO:0000256" key="3">
    <source>
        <dbReference type="ARBA" id="ARBA00022454"/>
    </source>
</evidence>
<keyword evidence="8" id="KW-0137">Centromere</keyword>
<dbReference type="Proteomes" id="UP000190831">
    <property type="component" value="Chromosome F"/>
</dbReference>
<proteinExistence type="inferred from homology"/>
<evidence type="ECO:0000256" key="8">
    <source>
        <dbReference type="ARBA" id="ARBA00023328"/>
    </source>
</evidence>
<evidence type="ECO:0000313" key="13">
    <source>
        <dbReference type="EMBL" id="SCW02211.1"/>
    </source>
</evidence>
<feature type="compositionally biased region" description="Basic and acidic residues" evidence="10">
    <location>
        <begin position="471"/>
        <end position="482"/>
    </location>
</feature>
<gene>
    <name evidence="13" type="ORF">LAFE_0F01420G</name>
</gene>
<dbReference type="Pfam" id="PF07557">
    <property type="entry name" value="Shugoshin_C"/>
    <property type="match status" value="1"/>
</dbReference>
<keyword evidence="6 9" id="KW-0175">Coiled coil</keyword>
<evidence type="ECO:0000256" key="9">
    <source>
        <dbReference type="SAM" id="Coils"/>
    </source>
</evidence>
<comment type="subcellular location">
    <subcellularLocation>
        <location evidence="1">Chromosome</location>
        <location evidence="1">Centromere</location>
    </subcellularLocation>
</comment>
<protein>
    <submittedName>
        <fullName evidence="13">LAFE_0F01420g1_1</fullName>
    </submittedName>
</protein>
<evidence type="ECO:0000256" key="6">
    <source>
        <dbReference type="ARBA" id="ARBA00023054"/>
    </source>
</evidence>
<keyword evidence="14" id="KW-1185">Reference proteome</keyword>
<dbReference type="OMA" id="HQPKTYR"/>
<dbReference type="STRING" id="4955.A0A1G4ME55"/>
<evidence type="ECO:0000256" key="4">
    <source>
        <dbReference type="ARBA" id="ARBA00022618"/>
    </source>
</evidence>
<keyword evidence="7" id="KW-0131">Cell cycle</keyword>
<evidence type="ECO:0000256" key="10">
    <source>
        <dbReference type="SAM" id="MobiDB-lite"/>
    </source>
</evidence>
<dbReference type="AlphaFoldDB" id="A0A1G4ME55"/>
<evidence type="ECO:0000256" key="2">
    <source>
        <dbReference type="ARBA" id="ARBA00010845"/>
    </source>
</evidence>
<keyword evidence="5" id="KW-0159">Chromosome partition</keyword>
<dbReference type="GO" id="GO:0045132">
    <property type="term" value="P:meiotic chromosome segregation"/>
    <property type="evidence" value="ECO:0007669"/>
    <property type="project" value="InterPro"/>
</dbReference>
<dbReference type="InterPro" id="IPR011516">
    <property type="entry name" value="Shugoshin_N"/>
</dbReference>
<feature type="coiled-coil region" evidence="9">
    <location>
        <begin position="60"/>
        <end position="87"/>
    </location>
</feature>
<feature type="domain" description="Shugoshin C-terminal" evidence="11">
    <location>
        <begin position="387"/>
        <end position="409"/>
    </location>
</feature>
<dbReference type="OrthoDB" id="5394106at2759"/>
<feature type="compositionally biased region" description="Acidic residues" evidence="10">
    <location>
        <begin position="244"/>
        <end position="256"/>
    </location>
</feature>
<dbReference type="GO" id="GO:0000779">
    <property type="term" value="C:condensed chromosome, centromeric region"/>
    <property type="evidence" value="ECO:0007669"/>
    <property type="project" value="UniProtKB-ARBA"/>
</dbReference>
<feature type="compositionally biased region" description="Polar residues" evidence="10">
    <location>
        <begin position="184"/>
        <end position="193"/>
    </location>
</feature>
<feature type="region of interest" description="Disordered" evidence="10">
    <location>
        <begin position="574"/>
        <end position="597"/>
    </location>
</feature>
<evidence type="ECO:0000259" key="11">
    <source>
        <dbReference type="Pfam" id="PF07557"/>
    </source>
</evidence>
<dbReference type="EMBL" id="LT598490">
    <property type="protein sequence ID" value="SCW02211.1"/>
    <property type="molecule type" value="Genomic_DNA"/>
</dbReference>
<keyword evidence="4" id="KW-0132">Cell division</keyword>
<accession>A0A1G4ME55</accession>
<evidence type="ECO:0000256" key="1">
    <source>
        <dbReference type="ARBA" id="ARBA00004584"/>
    </source>
</evidence>
<dbReference type="InterPro" id="IPR011515">
    <property type="entry name" value="Shugoshin_C"/>
</dbReference>
<sequence>MAKAVRKRGVSSQSKAQPIYEDSSIPQIQQFQDVIDLQKAEFESIKCNYMQQNCHLAKSNSNLLIKLRDMEKNVSEMVQENVILRSKLSMNELRYKEKLNEHIQLMEKGVFQRFEEIFHIFGSIRRREGLEHTPQSHLEYRNMINEPRSILKRSRPSSSGSRRTSKQASITFNEDENQVIPFNEQDSVCQTEQAGEDAASPRSKKRRRNSRRESLFIPADFELSDDTIDRQADVGLDAKKTDQTEEPTEERVDEEQTLDKRQLEAEIDDSCNFTNSIIEYSIPEEIPDNTKHQPSDSNTSKLDVYKDIRQESTSHQSSLLQNFAPSYELFSNRSPNSSAQQPFLPIPISSQKKIKHSMKPRTNQKKMVDEVMPLTADASKSLVNNPRARRTRGKAVNYTLPSLRAKMRRPTEKLVDATTVTDIHDLQVGSGRSSRSKSRDSTPDAHSREQSVMGDKTPLSPHVEQQNRGNHTKEVNDGDAEQKPTTPSVSNEKAPGQLPSSVNFKQIPLKDITNKAQLKSLKTKKLFKKPIVGDIGDENSCEHDEIRGHRDTFRVNENDLSVFDLLDDLKGNTATKTHRAKAKQDIEKRGRRPSFKL</sequence>
<feature type="compositionally biased region" description="Basic and acidic residues" evidence="10">
    <location>
        <begin position="437"/>
        <end position="449"/>
    </location>
</feature>
<comment type="similarity">
    <text evidence="2">Belongs to the shugoshin family.</text>
</comment>
<evidence type="ECO:0000313" key="14">
    <source>
        <dbReference type="Proteomes" id="UP000190831"/>
    </source>
</evidence>
<dbReference type="GO" id="GO:0051301">
    <property type="term" value="P:cell division"/>
    <property type="evidence" value="ECO:0007669"/>
    <property type="project" value="UniProtKB-KW"/>
</dbReference>
<feature type="region of interest" description="Disordered" evidence="10">
    <location>
        <begin position="236"/>
        <end position="258"/>
    </location>
</feature>
<evidence type="ECO:0000259" key="12">
    <source>
        <dbReference type="Pfam" id="PF07558"/>
    </source>
</evidence>
<dbReference type="GO" id="GO:0005634">
    <property type="term" value="C:nucleus"/>
    <property type="evidence" value="ECO:0007669"/>
    <property type="project" value="InterPro"/>
</dbReference>
<feature type="region of interest" description="Disordered" evidence="10">
    <location>
        <begin position="425"/>
        <end position="502"/>
    </location>
</feature>
<feature type="region of interest" description="Disordered" evidence="10">
    <location>
        <begin position="144"/>
        <end position="211"/>
    </location>
</feature>
<reference evidence="14" key="1">
    <citation type="submission" date="2016-03" db="EMBL/GenBank/DDBJ databases">
        <authorList>
            <person name="Devillers H."/>
        </authorList>
    </citation>
    <scope>NUCLEOTIDE SEQUENCE [LARGE SCALE GENOMIC DNA]</scope>
</reference>
<feature type="domain" description="Shugoshin N-terminal coiled-coil" evidence="12">
    <location>
        <begin position="45"/>
        <end position="88"/>
    </location>
</feature>
<dbReference type="Pfam" id="PF07558">
    <property type="entry name" value="Shugoshin_N"/>
    <property type="match status" value="1"/>
</dbReference>
<name>A0A1G4ME55_LACFM</name>